<dbReference type="EMBL" id="UINC01048987">
    <property type="protein sequence ID" value="SVB60194.1"/>
    <property type="molecule type" value="Genomic_DNA"/>
</dbReference>
<dbReference type="AlphaFoldDB" id="A0A382FD24"/>
<sequence length="87" mass="9505">VATAVVTRKSGAIALKDQQAEPYFLPNTLAQDKIVTSNVLTGVEVEPPVRYISLVYDFAPVTLRLNSFKPDTLTISYEPSHSNGKLV</sequence>
<organism evidence="1">
    <name type="scientific">marine metagenome</name>
    <dbReference type="NCBI Taxonomy" id="408172"/>
    <lineage>
        <taxon>unclassified sequences</taxon>
        <taxon>metagenomes</taxon>
        <taxon>ecological metagenomes</taxon>
    </lineage>
</organism>
<gene>
    <name evidence="1" type="ORF">METZ01_LOCUS213048</name>
</gene>
<feature type="non-terminal residue" evidence="1">
    <location>
        <position position="1"/>
    </location>
</feature>
<evidence type="ECO:0000313" key="1">
    <source>
        <dbReference type="EMBL" id="SVB60194.1"/>
    </source>
</evidence>
<name>A0A382FD24_9ZZZZ</name>
<protein>
    <submittedName>
        <fullName evidence="1">Uncharacterized protein</fullName>
    </submittedName>
</protein>
<reference evidence="1" key="1">
    <citation type="submission" date="2018-05" db="EMBL/GenBank/DDBJ databases">
        <authorList>
            <person name="Lanie J.A."/>
            <person name="Ng W.-L."/>
            <person name="Kazmierczak K.M."/>
            <person name="Andrzejewski T.M."/>
            <person name="Davidsen T.M."/>
            <person name="Wayne K.J."/>
            <person name="Tettelin H."/>
            <person name="Glass J.I."/>
            <person name="Rusch D."/>
            <person name="Podicherti R."/>
            <person name="Tsui H.-C.T."/>
            <person name="Winkler M.E."/>
        </authorList>
    </citation>
    <scope>NUCLEOTIDE SEQUENCE</scope>
</reference>
<accession>A0A382FD24</accession>
<proteinExistence type="predicted"/>